<dbReference type="Gene3D" id="3.10.100.10">
    <property type="entry name" value="Mannose-Binding Protein A, subunit A"/>
    <property type="match status" value="2"/>
</dbReference>
<dbReference type="SUPFAM" id="SSF56436">
    <property type="entry name" value="C-type lectin-like"/>
    <property type="match status" value="2"/>
</dbReference>
<dbReference type="PANTHER" id="PTHR46784">
    <property type="entry name" value="KILLER CELL LECTIN-LIKE RECEPTOR SUBFAMILY B MEMBER 1"/>
    <property type="match status" value="1"/>
</dbReference>
<feature type="non-terminal residue" evidence="4">
    <location>
        <position position="205"/>
    </location>
</feature>
<evidence type="ECO:0000256" key="2">
    <source>
        <dbReference type="ARBA" id="ARBA00023157"/>
    </source>
</evidence>
<dbReference type="PROSITE" id="PS50041">
    <property type="entry name" value="C_TYPE_LECTIN_2"/>
    <property type="match status" value="2"/>
</dbReference>
<dbReference type="Pfam" id="PF00059">
    <property type="entry name" value="Lectin_C"/>
    <property type="match status" value="1"/>
</dbReference>
<keyword evidence="5" id="KW-1185">Reference proteome</keyword>
<comment type="caution">
    <text evidence="4">The sequence shown here is derived from an EMBL/GenBank/DDBJ whole genome shotgun (WGS) entry which is preliminary data.</text>
</comment>
<keyword evidence="1" id="KW-1133">Transmembrane helix</keyword>
<evidence type="ECO:0000313" key="4">
    <source>
        <dbReference type="EMBL" id="CAL4091759.1"/>
    </source>
</evidence>
<keyword evidence="1" id="KW-0812">Transmembrane</keyword>
<keyword evidence="1" id="KW-0472">Membrane</keyword>
<accession>A0AAV2QMB5</accession>
<reference evidence="4 5" key="1">
    <citation type="submission" date="2024-05" db="EMBL/GenBank/DDBJ databases">
        <authorList>
            <person name="Wallberg A."/>
        </authorList>
    </citation>
    <scope>NUCLEOTIDE SEQUENCE [LARGE SCALE GENOMIC DNA]</scope>
</reference>
<dbReference type="GO" id="GO:0005886">
    <property type="term" value="C:plasma membrane"/>
    <property type="evidence" value="ECO:0007669"/>
    <property type="project" value="TreeGrafter"/>
</dbReference>
<dbReference type="InterPro" id="IPR001304">
    <property type="entry name" value="C-type_lectin-like"/>
</dbReference>
<dbReference type="Proteomes" id="UP001497623">
    <property type="component" value="Unassembled WGS sequence"/>
</dbReference>
<keyword evidence="2" id="KW-1015">Disulfide bond</keyword>
<dbReference type="InterPro" id="IPR051527">
    <property type="entry name" value="KLR_subfamily_B"/>
</dbReference>
<dbReference type="InterPro" id="IPR016187">
    <property type="entry name" value="CTDL_fold"/>
</dbReference>
<dbReference type="SMART" id="SM00034">
    <property type="entry name" value="CLECT"/>
    <property type="match status" value="1"/>
</dbReference>
<feature type="domain" description="C-type lectin" evidence="3">
    <location>
        <begin position="92"/>
        <end position="203"/>
    </location>
</feature>
<dbReference type="GO" id="GO:0009986">
    <property type="term" value="C:cell surface"/>
    <property type="evidence" value="ECO:0007669"/>
    <property type="project" value="TreeGrafter"/>
</dbReference>
<evidence type="ECO:0000259" key="3">
    <source>
        <dbReference type="PROSITE" id="PS50041"/>
    </source>
</evidence>
<feature type="domain" description="C-type lectin" evidence="3">
    <location>
        <begin position="21"/>
        <end position="79"/>
    </location>
</feature>
<feature type="non-terminal residue" evidence="4">
    <location>
        <position position="1"/>
    </location>
</feature>
<evidence type="ECO:0000313" key="5">
    <source>
        <dbReference type="Proteomes" id="UP001497623"/>
    </source>
</evidence>
<dbReference type="GO" id="GO:0038023">
    <property type="term" value="F:signaling receptor activity"/>
    <property type="evidence" value="ECO:0007669"/>
    <property type="project" value="TreeGrafter"/>
</dbReference>
<sequence length="205" mass="22518">ESFDNWRKAVQSAIIGSINPWSGATLQHDETWYWPDGSKVQDAAWHSGETAHDSCSFVENTSGLLYGGSCGMTSYTLCQVALPACPAGFSLYRGYCLLFVNYTRTQSESITFCEARSASLPYPRSKESFDDWQTAVKEASAGSSWSGATLHHGDIWYWPDGSTVQGTAWDNGEPNDDACSYINSKNGLLYDSSCGSSRYMLCQGR</sequence>
<dbReference type="InterPro" id="IPR016186">
    <property type="entry name" value="C-type_lectin-like/link_sf"/>
</dbReference>
<dbReference type="EMBL" id="CAXKWB010008639">
    <property type="protein sequence ID" value="CAL4091759.1"/>
    <property type="molecule type" value="Genomic_DNA"/>
</dbReference>
<dbReference type="PANTHER" id="PTHR46784:SF1">
    <property type="entry name" value="KILLER CELL LECTIN-LIKE RECEPTOR SUBFAMILY B MEMBER 1"/>
    <property type="match status" value="1"/>
</dbReference>
<gene>
    <name evidence="4" type="ORF">MNOR_LOCUS14422</name>
</gene>
<dbReference type="AlphaFoldDB" id="A0AAV2QMB5"/>
<protein>
    <recommendedName>
        <fullName evidence="3">C-type lectin domain-containing protein</fullName>
    </recommendedName>
</protein>
<organism evidence="4 5">
    <name type="scientific">Meganyctiphanes norvegica</name>
    <name type="common">Northern krill</name>
    <name type="synonym">Thysanopoda norvegica</name>
    <dbReference type="NCBI Taxonomy" id="48144"/>
    <lineage>
        <taxon>Eukaryota</taxon>
        <taxon>Metazoa</taxon>
        <taxon>Ecdysozoa</taxon>
        <taxon>Arthropoda</taxon>
        <taxon>Crustacea</taxon>
        <taxon>Multicrustacea</taxon>
        <taxon>Malacostraca</taxon>
        <taxon>Eumalacostraca</taxon>
        <taxon>Eucarida</taxon>
        <taxon>Euphausiacea</taxon>
        <taxon>Euphausiidae</taxon>
        <taxon>Meganyctiphanes</taxon>
    </lineage>
</organism>
<proteinExistence type="predicted"/>
<dbReference type="CDD" id="cd00037">
    <property type="entry name" value="CLECT"/>
    <property type="match status" value="1"/>
</dbReference>
<name>A0AAV2QMB5_MEGNR</name>
<evidence type="ECO:0000256" key="1">
    <source>
        <dbReference type="ARBA" id="ARBA00022989"/>
    </source>
</evidence>